<dbReference type="Proteomes" id="UP000198211">
    <property type="component" value="Unassembled WGS sequence"/>
</dbReference>
<keyword evidence="1" id="KW-1133">Transmembrane helix</keyword>
<dbReference type="PANTHER" id="PTHR46599:SF3">
    <property type="entry name" value="PIGGYBAC TRANSPOSABLE ELEMENT-DERIVED PROTEIN 4"/>
    <property type="match status" value="1"/>
</dbReference>
<dbReference type="EMBL" id="NBNE01003436">
    <property type="protein sequence ID" value="OWZ07694.1"/>
    <property type="molecule type" value="Genomic_DNA"/>
</dbReference>
<sequence>MPKNIPRGTLRLDKAHDYPETVAACWMDKQPVYFIATGCATDPTVLKQRERGSTVQLQVPAPQLAKDYQDYMGGTDRHDQLRLQRFLIQMVVQLKQYYHAIFLGLVDIAIVNICILYKQIYATRFPKKSVPEHYAFLEDLQAILLAAAPSDFEGNLSV</sequence>
<feature type="domain" description="PiggyBac transposable element-derived protein" evidence="2">
    <location>
        <begin position="6"/>
        <end position="112"/>
    </location>
</feature>
<accession>A0A225VRD7</accession>
<feature type="transmembrane region" description="Helical" evidence="1">
    <location>
        <begin position="97"/>
        <end position="117"/>
    </location>
</feature>
<organism evidence="3 4">
    <name type="scientific">Phytophthora megakarya</name>
    <dbReference type="NCBI Taxonomy" id="4795"/>
    <lineage>
        <taxon>Eukaryota</taxon>
        <taxon>Sar</taxon>
        <taxon>Stramenopiles</taxon>
        <taxon>Oomycota</taxon>
        <taxon>Peronosporomycetes</taxon>
        <taxon>Peronosporales</taxon>
        <taxon>Peronosporaceae</taxon>
        <taxon>Phytophthora</taxon>
    </lineage>
</organism>
<evidence type="ECO:0000259" key="2">
    <source>
        <dbReference type="Pfam" id="PF13843"/>
    </source>
</evidence>
<comment type="caution">
    <text evidence="3">The sequence shown here is derived from an EMBL/GenBank/DDBJ whole genome shotgun (WGS) entry which is preliminary data.</text>
</comment>
<protein>
    <recommendedName>
        <fullName evidence="2">PiggyBac transposable element-derived protein domain-containing protein</fullName>
    </recommendedName>
</protein>
<keyword evidence="1" id="KW-0472">Membrane</keyword>
<keyword evidence="1" id="KW-0812">Transmembrane</keyword>
<proteinExistence type="predicted"/>
<dbReference type="STRING" id="4795.A0A225VRD7"/>
<dbReference type="Pfam" id="PF13843">
    <property type="entry name" value="DDE_Tnp_1_7"/>
    <property type="match status" value="1"/>
</dbReference>
<reference evidence="4" key="1">
    <citation type="submission" date="2017-03" db="EMBL/GenBank/DDBJ databases">
        <title>Phytopthora megakarya and P. palmivora, two closely related causual agents of cacao black pod achieved similar genome size and gene model numbers by different mechanisms.</title>
        <authorList>
            <person name="Ali S."/>
            <person name="Shao J."/>
            <person name="Larry D.J."/>
            <person name="Kronmiller B."/>
            <person name="Shen D."/>
            <person name="Strem M.D."/>
            <person name="Melnick R.L."/>
            <person name="Guiltinan M.J."/>
            <person name="Tyler B.M."/>
            <person name="Meinhardt L.W."/>
            <person name="Bailey B.A."/>
        </authorList>
    </citation>
    <scope>NUCLEOTIDE SEQUENCE [LARGE SCALE GENOMIC DNA]</scope>
    <source>
        <strain evidence="4">zdho120</strain>
    </source>
</reference>
<evidence type="ECO:0000313" key="3">
    <source>
        <dbReference type="EMBL" id="OWZ07694.1"/>
    </source>
</evidence>
<evidence type="ECO:0000256" key="1">
    <source>
        <dbReference type="SAM" id="Phobius"/>
    </source>
</evidence>
<dbReference type="PANTHER" id="PTHR46599">
    <property type="entry name" value="PIGGYBAC TRANSPOSABLE ELEMENT-DERIVED PROTEIN 4"/>
    <property type="match status" value="1"/>
</dbReference>
<keyword evidence="4" id="KW-1185">Reference proteome</keyword>
<dbReference type="AlphaFoldDB" id="A0A225VRD7"/>
<evidence type="ECO:0000313" key="4">
    <source>
        <dbReference type="Proteomes" id="UP000198211"/>
    </source>
</evidence>
<gene>
    <name evidence="3" type="ORF">PHMEG_00019880</name>
</gene>
<dbReference type="OrthoDB" id="128286at2759"/>
<dbReference type="InterPro" id="IPR029526">
    <property type="entry name" value="PGBD"/>
</dbReference>
<name>A0A225VRD7_9STRA</name>